<dbReference type="InterPro" id="IPR010496">
    <property type="entry name" value="AL/BT2_dom"/>
</dbReference>
<protein>
    <recommendedName>
        <fullName evidence="2">3-keto-alpha-glucoside-1,2-lyase/3-keto-2-hydroxy-glucal hydratase domain-containing protein</fullName>
    </recommendedName>
</protein>
<comment type="caution">
    <text evidence="3">The sequence shown here is derived from an EMBL/GenBank/DDBJ whole genome shotgun (WGS) entry which is preliminary data.</text>
</comment>
<dbReference type="OrthoDB" id="9806233at2"/>
<dbReference type="EMBL" id="CAIT01000006">
    <property type="protein sequence ID" value="CCH53336.1"/>
    <property type="molecule type" value="Genomic_DNA"/>
</dbReference>
<sequence>MLVLFRLFLFYAIIGSLFVAQAQPVNTLSAQERQQGWKLLFNGKDLSGWHTYLGKGVGKAWRVEEGAIKLDVPVRLGNKAKDGGDIITNASFSGDFEFKADWKVSRLANSGIFFFVAESPTFKNMHDSGLELQILDDAIYEGAAENMHRAGDFFGIANARLRESAPVGQWNQVHVIRKGKQFNVYINGFLVQEHDLTSADWKQRVAKSPLKAAPIGSGTLTGHIGLQDWGSTVWYRNLKVRQL</sequence>
<evidence type="ECO:0000313" key="4">
    <source>
        <dbReference type="Proteomes" id="UP000009309"/>
    </source>
</evidence>
<dbReference type="Pfam" id="PF06439">
    <property type="entry name" value="3keto-disac_hyd"/>
    <property type="match status" value="1"/>
</dbReference>
<accession>I2GHG1</accession>
<feature type="domain" description="3-keto-alpha-glucoside-1,2-lyase/3-keto-2-hydroxy-glucal hydratase" evidence="2">
    <location>
        <begin position="36"/>
        <end position="241"/>
    </location>
</feature>
<dbReference type="GO" id="GO:0016787">
    <property type="term" value="F:hydrolase activity"/>
    <property type="evidence" value="ECO:0007669"/>
    <property type="project" value="InterPro"/>
</dbReference>
<organism evidence="3 4">
    <name type="scientific">Fibrisoma limi BUZ 3</name>
    <dbReference type="NCBI Taxonomy" id="1185876"/>
    <lineage>
        <taxon>Bacteria</taxon>
        <taxon>Pseudomonadati</taxon>
        <taxon>Bacteroidota</taxon>
        <taxon>Cytophagia</taxon>
        <taxon>Cytophagales</taxon>
        <taxon>Spirosomataceae</taxon>
        <taxon>Fibrisoma</taxon>
    </lineage>
</organism>
<dbReference type="RefSeq" id="WP_009281920.1">
    <property type="nucleotide sequence ID" value="NZ_CAIT01000006.1"/>
</dbReference>
<keyword evidence="1" id="KW-0732">Signal</keyword>
<proteinExistence type="predicted"/>
<evidence type="ECO:0000256" key="1">
    <source>
        <dbReference type="SAM" id="SignalP"/>
    </source>
</evidence>
<evidence type="ECO:0000259" key="2">
    <source>
        <dbReference type="Pfam" id="PF06439"/>
    </source>
</evidence>
<name>I2GHG1_9BACT</name>
<dbReference type="eggNOG" id="COG2133">
    <property type="taxonomic scope" value="Bacteria"/>
</dbReference>
<dbReference type="AlphaFoldDB" id="I2GHG1"/>
<feature type="signal peptide" evidence="1">
    <location>
        <begin position="1"/>
        <end position="22"/>
    </location>
</feature>
<feature type="chain" id="PRO_5003658434" description="3-keto-alpha-glucoside-1,2-lyase/3-keto-2-hydroxy-glucal hydratase domain-containing protein" evidence="1">
    <location>
        <begin position="23"/>
        <end position="243"/>
    </location>
</feature>
<reference evidence="3 4" key="1">
    <citation type="journal article" date="2012" name="J. Bacteriol.">
        <title>Genome Sequence of the Filamentous Bacterium Fibrisoma limi BUZ 3T.</title>
        <authorList>
            <person name="Filippini M."/>
            <person name="Qi W."/>
            <person name="Jaenicke S."/>
            <person name="Goesmann A."/>
            <person name="Smits T.H."/>
            <person name="Bagheri H.C."/>
        </authorList>
    </citation>
    <scope>NUCLEOTIDE SEQUENCE [LARGE SCALE GENOMIC DNA]</scope>
    <source>
        <strain evidence="4">BUZ 3T</strain>
    </source>
</reference>
<dbReference type="Gene3D" id="2.60.120.560">
    <property type="entry name" value="Exo-inulinase, domain 1"/>
    <property type="match status" value="1"/>
</dbReference>
<evidence type="ECO:0000313" key="3">
    <source>
        <dbReference type="EMBL" id="CCH53336.1"/>
    </source>
</evidence>
<gene>
    <name evidence="3" type="ORF">BN8_02426</name>
</gene>
<keyword evidence="4" id="KW-1185">Reference proteome</keyword>
<dbReference type="Proteomes" id="UP000009309">
    <property type="component" value="Unassembled WGS sequence"/>
</dbReference>
<dbReference type="STRING" id="1185876.BN8_02426"/>